<evidence type="ECO:0000313" key="2">
    <source>
        <dbReference type="Proteomes" id="UP000036780"/>
    </source>
</evidence>
<comment type="caution">
    <text evidence="1">The sequence shown here is derived from an EMBL/GenBank/DDBJ whole genome shotgun (WGS) entry which is preliminary data.</text>
</comment>
<dbReference type="InterPro" id="IPR053745">
    <property type="entry name" value="Viral_Tail_Comp_sf"/>
</dbReference>
<sequence>MSEVKGLYDIDSLDIAYQLLINNEELMGLAGSPDKVFKYHVPEEHREKSPIIRLHPISELPTEYADNQQLGWDCILQIDVWDSQNARKIALKINELMKTIDFKQSTPTYEFDEETYLIRDGRRYRGTILADKDLQE</sequence>
<evidence type="ECO:0000313" key="1">
    <source>
        <dbReference type="EMBL" id="KNE19040.1"/>
    </source>
</evidence>
<dbReference type="AlphaFoldDB" id="A0A0L0QKA3"/>
<gene>
    <name evidence="1" type="ORF">AFK71_10790</name>
</gene>
<dbReference type="Proteomes" id="UP000036780">
    <property type="component" value="Unassembled WGS sequence"/>
</dbReference>
<name>A0A0L0QKA3_VIRPA</name>
<dbReference type="EMBL" id="LGTO01000007">
    <property type="protein sequence ID" value="KNE19040.1"/>
    <property type="molecule type" value="Genomic_DNA"/>
</dbReference>
<evidence type="ECO:0008006" key="3">
    <source>
        <dbReference type="Google" id="ProtNLM"/>
    </source>
</evidence>
<protein>
    <recommendedName>
        <fullName evidence="3">DUF3168 domain-containing protein</fullName>
    </recommendedName>
</protein>
<reference evidence="2" key="1">
    <citation type="submission" date="2015-07" db="EMBL/GenBank/DDBJ databases">
        <title>Fjat-10053 dsm26.</title>
        <authorList>
            <person name="Liu B."/>
            <person name="Wang J."/>
            <person name="Zhu Y."/>
            <person name="Liu G."/>
            <person name="Chen Q."/>
            <person name="Chen Z."/>
            <person name="Lan J."/>
            <person name="Che J."/>
            <person name="Ge C."/>
            <person name="Shi H."/>
            <person name="Pan Z."/>
            <person name="Liu X."/>
        </authorList>
    </citation>
    <scope>NUCLEOTIDE SEQUENCE [LARGE SCALE GENOMIC DNA]</scope>
    <source>
        <strain evidence="2">DSM 26</strain>
    </source>
</reference>
<dbReference type="OrthoDB" id="2168818at2"/>
<dbReference type="GeneID" id="66872051"/>
<accession>A0A0L0QKA3</accession>
<dbReference type="RefSeq" id="WP_050351542.1">
    <property type="nucleotide sequence ID" value="NZ_CP073011.1"/>
</dbReference>
<dbReference type="Gene3D" id="3.30.2000.30">
    <property type="match status" value="1"/>
</dbReference>
<organism evidence="1 2">
    <name type="scientific">Virgibacillus pantothenticus</name>
    <dbReference type="NCBI Taxonomy" id="1473"/>
    <lineage>
        <taxon>Bacteria</taxon>
        <taxon>Bacillati</taxon>
        <taxon>Bacillota</taxon>
        <taxon>Bacilli</taxon>
        <taxon>Bacillales</taxon>
        <taxon>Bacillaceae</taxon>
        <taxon>Virgibacillus</taxon>
    </lineage>
</organism>
<keyword evidence="2" id="KW-1185">Reference proteome</keyword>
<dbReference type="PATRIC" id="fig|1473.5.peg.677"/>
<proteinExistence type="predicted"/>